<feature type="compositionally biased region" description="Low complexity" evidence="1">
    <location>
        <begin position="180"/>
        <end position="206"/>
    </location>
</feature>
<organism evidence="4">
    <name type="scientific">Siphoviridae sp. cty3u30</name>
    <dbReference type="NCBI Taxonomy" id="2825744"/>
    <lineage>
        <taxon>Viruses</taxon>
        <taxon>Duplodnaviria</taxon>
        <taxon>Heunggongvirae</taxon>
        <taxon>Uroviricota</taxon>
        <taxon>Caudoviricetes</taxon>
    </lineage>
</organism>
<name>A0A8S5Q8A6_9CAUD</name>
<evidence type="ECO:0000256" key="1">
    <source>
        <dbReference type="SAM" id="MobiDB-lite"/>
    </source>
</evidence>
<evidence type="ECO:0000259" key="3">
    <source>
        <dbReference type="Pfam" id="PF14020"/>
    </source>
</evidence>
<protein>
    <recommendedName>
        <fullName evidence="3">DUF4236 domain-containing protein</fullName>
    </recommendedName>
</protein>
<keyword evidence="2" id="KW-0472">Membrane</keyword>
<dbReference type="Pfam" id="PF14020">
    <property type="entry name" value="DUF4236"/>
    <property type="match status" value="1"/>
</dbReference>
<evidence type="ECO:0000313" key="4">
    <source>
        <dbReference type="EMBL" id="DAE15019.1"/>
    </source>
</evidence>
<accession>A0A8S5Q8A6</accession>
<dbReference type="EMBL" id="BK015598">
    <property type="protein sequence ID" value="DAE15019.1"/>
    <property type="molecule type" value="Genomic_DNA"/>
</dbReference>
<reference evidence="4" key="1">
    <citation type="journal article" date="2021" name="Proc. Natl. Acad. Sci. U.S.A.">
        <title>A Catalog of Tens of Thousands of Viruses from Human Metagenomes Reveals Hidden Associations with Chronic Diseases.</title>
        <authorList>
            <person name="Tisza M.J."/>
            <person name="Buck C.B."/>
        </authorList>
    </citation>
    <scope>NUCLEOTIDE SEQUENCE</scope>
    <source>
        <strain evidence="4">Cty3u30</strain>
    </source>
</reference>
<feature type="compositionally biased region" description="Polar residues" evidence="1">
    <location>
        <begin position="143"/>
        <end position="170"/>
    </location>
</feature>
<dbReference type="InterPro" id="IPR025330">
    <property type="entry name" value="DUF4236"/>
</dbReference>
<feature type="region of interest" description="Disordered" evidence="1">
    <location>
        <begin position="142"/>
        <end position="241"/>
    </location>
</feature>
<feature type="transmembrane region" description="Helical" evidence="2">
    <location>
        <begin position="122"/>
        <end position="140"/>
    </location>
</feature>
<sequence>MSPLAASPVYQPRAVGLCHIREIYKNSQRISKNGAQSGHRKESIVGRRYRKSIKLGPLRINLSGSGVGYSVGNKYYRVTKKANGGMRTTATLPGTGISDVKEYSKDQVEEAAKMAKRKKKKVPGIIGGVAALLVLIGAVASGHDSTPQRSTAYHSEQTQTQTVRPSTSSNATTKTETKTETPTQTETPTKTETPAAQPAQEPAKTETPAQEPAKTEQPAQEPAKQTERKVYRTKTGKRYHYDSHCNGGDYYEVTLSDAQNAGLTPCKKCAGG</sequence>
<evidence type="ECO:0000256" key="2">
    <source>
        <dbReference type="SAM" id="Phobius"/>
    </source>
</evidence>
<keyword evidence="2" id="KW-0812">Transmembrane</keyword>
<proteinExistence type="predicted"/>
<feature type="domain" description="DUF4236" evidence="3">
    <location>
        <begin position="48"/>
        <end position="98"/>
    </location>
</feature>
<keyword evidence="2" id="KW-1133">Transmembrane helix</keyword>